<protein>
    <submittedName>
        <fullName evidence="1">Bardet-Biedl syndrome 12</fullName>
    </submittedName>
</protein>
<name>A0A8C9B9H6_PHOSS</name>
<dbReference type="GO" id="GO:0051131">
    <property type="term" value="P:chaperone-mediated protein complex assembly"/>
    <property type="evidence" value="ECO:0007669"/>
    <property type="project" value="Ensembl"/>
</dbReference>
<dbReference type="Gene3D" id="3.30.260.10">
    <property type="entry name" value="TCP-1-like chaperonin intermediate domain"/>
    <property type="match status" value="1"/>
</dbReference>
<dbReference type="InterPro" id="IPR027409">
    <property type="entry name" value="GroEL-like_apical_dom_sf"/>
</dbReference>
<keyword evidence="2" id="KW-1185">Reference proteome</keyword>
<dbReference type="Ensembl" id="ENSPSNT00000006029.1">
    <property type="protein sequence ID" value="ENSPSNP00000005296.1"/>
    <property type="gene ID" value="ENSPSNG00000003945.1"/>
</dbReference>
<dbReference type="PANTHER" id="PTHR46883:SF1">
    <property type="entry name" value="BARDET-BIEDL SYNDROME 12 PROTEIN"/>
    <property type="match status" value="1"/>
</dbReference>
<dbReference type="InterPro" id="IPR002423">
    <property type="entry name" value="Cpn60/GroEL/TCP-1"/>
</dbReference>
<dbReference type="GO" id="GO:0005832">
    <property type="term" value="C:chaperonin-containing T-complex"/>
    <property type="evidence" value="ECO:0007669"/>
    <property type="project" value="UniProtKB-ARBA"/>
</dbReference>
<reference evidence="1" key="3">
    <citation type="submission" date="2025-09" db="UniProtKB">
        <authorList>
            <consortium name="Ensembl"/>
        </authorList>
    </citation>
    <scope>IDENTIFICATION</scope>
</reference>
<dbReference type="SUPFAM" id="SSF48592">
    <property type="entry name" value="GroEL equatorial domain-like"/>
    <property type="match status" value="1"/>
</dbReference>
<dbReference type="GO" id="GO:0048863">
    <property type="term" value="P:stem cell differentiation"/>
    <property type="evidence" value="ECO:0007669"/>
    <property type="project" value="Ensembl"/>
</dbReference>
<dbReference type="Proteomes" id="UP000694554">
    <property type="component" value="Chromosome 5"/>
</dbReference>
<reference evidence="1" key="1">
    <citation type="submission" date="2019-08" db="EMBL/GenBank/DDBJ databases">
        <title>Phocoena sinus (Vaquita) genome, mPhoSin1, primary haplotype.</title>
        <authorList>
            <person name="Morin P."/>
            <person name="Mountcastle J."/>
            <person name="Fungtammasan C."/>
            <person name="Rhie A."/>
            <person name="Rojas-Bracho L."/>
            <person name="Smith C.R."/>
            <person name="Taylor B.L."/>
            <person name="Gulland F.M.D."/>
            <person name="Musser W."/>
            <person name="Houck M."/>
            <person name="Haase B."/>
            <person name="Paez S."/>
            <person name="Howe K."/>
            <person name="Torrance J."/>
            <person name="Formenti G."/>
            <person name="Phillippy A."/>
            <person name="Ryder O."/>
            <person name="Jarvis E.D."/>
            <person name="Fedrigo O."/>
        </authorList>
    </citation>
    <scope>NUCLEOTIDE SEQUENCE [LARGE SCALE GENOMIC DNA]</scope>
</reference>
<dbReference type="PANTHER" id="PTHR46883">
    <property type="entry name" value="BARDET-BIEDL SYNDROME 12 PROTEIN"/>
    <property type="match status" value="1"/>
</dbReference>
<dbReference type="SUPFAM" id="SSF52029">
    <property type="entry name" value="GroEL apical domain-like"/>
    <property type="match status" value="1"/>
</dbReference>
<dbReference type="InterPro" id="IPR027413">
    <property type="entry name" value="GROEL-like_equatorial_sf"/>
</dbReference>
<organism evidence="1 2">
    <name type="scientific">Phocoena sinus</name>
    <name type="common">Vaquita</name>
    <dbReference type="NCBI Taxonomy" id="42100"/>
    <lineage>
        <taxon>Eukaryota</taxon>
        <taxon>Metazoa</taxon>
        <taxon>Chordata</taxon>
        <taxon>Craniata</taxon>
        <taxon>Vertebrata</taxon>
        <taxon>Euteleostomi</taxon>
        <taxon>Mammalia</taxon>
        <taxon>Eutheria</taxon>
        <taxon>Laurasiatheria</taxon>
        <taxon>Artiodactyla</taxon>
        <taxon>Whippomorpha</taxon>
        <taxon>Cetacea</taxon>
        <taxon>Odontoceti</taxon>
        <taxon>Phocoenidae</taxon>
        <taxon>Phocoena</taxon>
    </lineage>
</organism>
<gene>
    <name evidence="1" type="primary">BBS12</name>
</gene>
<sequence>MACRVINKRRHVGLQQLSSFAETGRTFLGPVKSSKFIIDEECHESVLISSTVRLLESLDLTSAVGQLLREAVQAQNNTYRTGTSTLLFLVGAWSSAAEECLHLGVPISLIVSVMSEGLNSCIEEVVSLQVPIHNVFDRMVNTKTFSGPETFSVGVYPFLQIPSGTGLIQNEHDLKDVASQSLAIYSLSGRPVKSPQLFRSQDKVEADENTSQTPQTLKNSLLADTRCRKSVLTHSRHFSRTGNNQWISKPDGVLEQLSAATPRTYRCDDLVELEVGLSHGGLSSMKLVDEAVRLQYQNAGVQQGSCTVPFLFDISRIFTCCLPGFPETFSCVCPGYITVVSISSTALIKELQNQPIRVVLVEGDLTENYRHLGFNKSASIKTVSESLKVQRDGSEELWTDHVLQVLTKFNVNLVLAQGNVSERLIEKCTGSKRLVIGSVNGHVMQAFAEASGAVQVTYITQVNENCVGSGVRVTIWRSIPFDAADEINRMAIMLKTEGINLVTVVLTSPVTAQVQTKEDTFWTCAYRLYQALKEQKVFLGGGAVEFLCLSHLQILAEQSVNKGNQGCSGWLHNTSSWLASSVTQYRPTVLKLLANGWRRYLSTLLYNTASYSSEFEAGTFIQHHLQNATDSGSPSSYVLNEYSKLNSGILNSDISDKLEQIPRVYDIVTPKIEAWRRALDLVLLVLQTDSEIITGLEQTQLNNTGERNQHGRVEGFALTPSCENTRITTTCWTVIDRKMLEFTKKDTPHPKTKEKPQ</sequence>
<dbReference type="InterPro" id="IPR042984">
    <property type="entry name" value="BBS12"/>
</dbReference>
<accession>A0A8C9B9H6</accession>
<dbReference type="GO" id="GO:2000737">
    <property type="term" value="P:negative regulation of stem cell differentiation"/>
    <property type="evidence" value="ECO:0007669"/>
    <property type="project" value="Ensembl"/>
</dbReference>
<dbReference type="GO" id="GO:0005524">
    <property type="term" value="F:ATP binding"/>
    <property type="evidence" value="ECO:0007669"/>
    <property type="project" value="InterPro"/>
</dbReference>
<evidence type="ECO:0000313" key="1">
    <source>
        <dbReference type="Ensembl" id="ENSPSNP00000005296.1"/>
    </source>
</evidence>
<dbReference type="GO" id="GO:0045444">
    <property type="term" value="P:fat cell differentiation"/>
    <property type="evidence" value="ECO:0007669"/>
    <property type="project" value="Ensembl"/>
</dbReference>
<dbReference type="GeneID" id="116754577"/>
<dbReference type="GO" id="GO:0042073">
    <property type="term" value="P:intraciliary transport"/>
    <property type="evidence" value="ECO:0007669"/>
    <property type="project" value="Ensembl"/>
</dbReference>
<dbReference type="RefSeq" id="XP_032489219.1">
    <property type="nucleotide sequence ID" value="XM_032633328.1"/>
</dbReference>
<evidence type="ECO:0000313" key="2">
    <source>
        <dbReference type="Proteomes" id="UP000694554"/>
    </source>
</evidence>
<dbReference type="AlphaFoldDB" id="A0A8C9B9H6"/>
<dbReference type="KEGG" id="psiu:116754577"/>
<dbReference type="GO" id="GO:0005929">
    <property type="term" value="C:cilium"/>
    <property type="evidence" value="ECO:0007669"/>
    <property type="project" value="GOC"/>
</dbReference>
<reference evidence="1" key="2">
    <citation type="submission" date="2025-08" db="UniProtKB">
        <authorList>
            <consortium name="Ensembl"/>
        </authorList>
    </citation>
    <scope>IDENTIFICATION</scope>
</reference>
<dbReference type="GO" id="GO:0042755">
    <property type="term" value="P:eating behavior"/>
    <property type="evidence" value="ECO:0007669"/>
    <property type="project" value="Ensembl"/>
</dbReference>
<dbReference type="Pfam" id="PF00118">
    <property type="entry name" value="Cpn60_TCP1"/>
    <property type="match status" value="2"/>
</dbReference>
<dbReference type="GO" id="GO:0045599">
    <property type="term" value="P:negative regulation of fat cell differentiation"/>
    <property type="evidence" value="ECO:0007669"/>
    <property type="project" value="Ensembl"/>
</dbReference>
<proteinExistence type="predicted"/>
<dbReference type="Gene3D" id="1.10.560.10">
    <property type="entry name" value="GroEL-like equatorial domain"/>
    <property type="match status" value="2"/>
</dbReference>
<dbReference type="GeneTree" id="ENSGT00390000008984"/>
<dbReference type="CTD" id="166379"/>
<dbReference type="Gene3D" id="3.50.7.10">
    <property type="entry name" value="GroEL"/>
    <property type="match status" value="1"/>
</dbReference>
<dbReference type="InterPro" id="IPR027410">
    <property type="entry name" value="TCP-1-like_intermed_sf"/>
</dbReference>
<dbReference type="GO" id="GO:0045494">
    <property type="term" value="P:photoreceptor cell maintenance"/>
    <property type="evidence" value="ECO:0007669"/>
    <property type="project" value="Ensembl"/>
</dbReference>